<name>D3HRJ8_LEGLN</name>
<reference evidence="1 2" key="1">
    <citation type="journal article" date="2010" name="PLoS Genet.">
        <title>Analysis of the Legionella longbeachae genome and transcriptome uncovers unique strategies to cause Legionnaires' disease.</title>
        <authorList>
            <person name="Cazalet C."/>
            <person name="Gomez-Valero L."/>
            <person name="Rusniok C."/>
            <person name="Lomma M."/>
            <person name="Dervins-Ravault D."/>
            <person name="Newton H."/>
            <person name="Sansom F."/>
            <person name="Jarraud S."/>
            <person name="Zidane N."/>
            <person name="Ma L."/>
            <person name="Bouchier C."/>
            <person name="Etienne J."/>
            <person name="Hartland E."/>
            <person name="Buchrieser C."/>
        </authorList>
    </citation>
    <scope>NUCLEOTIDE SEQUENCE [LARGE SCALE GENOMIC DNA]</scope>
    <source>
        <strain evidence="1 2">NSW150</strain>
    </source>
</reference>
<accession>D3HRJ8</accession>
<dbReference type="EMBL" id="FN650140">
    <property type="protein sequence ID" value="CBJ11526.1"/>
    <property type="molecule type" value="Genomic_DNA"/>
</dbReference>
<dbReference type="Proteomes" id="UP000001060">
    <property type="component" value="Chromosome"/>
</dbReference>
<dbReference type="SUPFAM" id="SSF56112">
    <property type="entry name" value="Protein kinase-like (PK-like)"/>
    <property type="match status" value="1"/>
</dbReference>
<sequence>MFARLFGKKDSSPSSLPKIKFVKLSKDDHLGLALTDFQKFRKDLNSAIIEYNDARKPEAKKAALVKMQKAINYIDFHVPPDTLATAIGFHELKKNLFLQMKKAYAENGINTMLRQGRSDSLFTRIISDMSPDKADRLMEILHQGTSDMDPSMKSRIQSDLNGLYDLMDYSDEANQWRDFCTKYSIEFLGGSNSRNYKVTNIDVTDPQYGSIKILKIDNRLGMPRHIEQHLRVSMGDVFSSIGADRQVRGVNDEGHIVSRTLLITDFCTSGSVEDHSTRVRAISRDKTFQECSNIMGQMTQLFMRIQAANCCFPDAKLTNWLVEGEQLRLADTKSFVFTEGGGYLKTIPGNEHVCILRTPGFMPTEIDSSSFKAENLHASLLGRNIYSYLTGYWPDSIDLNVPIFKSEIGKEYKRLIKQLIQDPPDSRMSLNDAAKKLQELGLYFELTYKDILGKVSNLSSVLDCEIKPLVVNIIRSDIDNIGFDKDATALKINIKLDKVKESADKCDALMKKISALKIADQNDMSLSRLKEAQRDAIRHAKSVDDLKIKLDEFETKLKKDLVKQEKLKQSADKCDELIEKINALKIDSQNIIPLAMLQDARRHAVRDATSIDDFREKLDRFGRSLNVEHNKLERLLSENAPRCEQLMKDISNLKLDDKSVMPLLILRDERQNTIRDVRSIDEFGIKLIGFRTKLEEVQLKLRSDIAVYQRLKNDLIHLKVCKNDKEMDKFLNDCDKAIMQSGNLDERLNQITKQNQKMERIIHGLTSSENQEIKNLIKKFDARNKWYTIGMDRKARRIERALANVPIEERAKLLSSNHETVTNLLDAIAWKRKSVFSSAKNKEGKIEIEKSADSFKDFRIKFKDAIAKRQDVKLEEIPSPKRSFNHNEHL</sequence>
<dbReference type="OrthoDB" id="5650925at2"/>
<dbReference type="RefSeq" id="WP_003632127.1">
    <property type="nucleotide sequence ID" value="NC_013861.1"/>
</dbReference>
<dbReference type="GeneID" id="40925396"/>
<proteinExistence type="predicted"/>
<dbReference type="InterPro" id="IPR011009">
    <property type="entry name" value="Kinase-like_dom_sf"/>
</dbReference>
<gene>
    <name evidence="1" type="ordered locus">LLO_1169</name>
</gene>
<evidence type="ECO:0008006" key="3">
    <source>
        <dbReference type="Google" id="ProtNLM"/>
    </source>
</evidence>
<evidence type="ECO:0000313" key="2">
    <source>
        <dbReference type="Proteomes" id="UP000001060"/>
    </source>
</evidence>
<protein>
    <recommendedName>
        <fullName evidence="3">Protein kinase domain-containing protein</fullName>
    </recommendedName>
</protein>
<organism evidence="1 2">
    <name type="scientific">Legionella longbeachae serogroup 1 (strain NSW150)</name>
    <dbReference type="NCBI Taxonomy" id="661367"/>
    <lineage>
        <taxon>Bacteria</taxon>
        <taxon>Pseudomonadati</taxon>
        <taxon>Pseudomonadota</taxon>
        <taxon>Gammaproteobacteria</taxon>
        <taxon>Legionellales</taxon>
        <taxon>Legionellaceae</taxon>
        <taxon>Legionella</taxon>
    </lineage>
</organism>
<dbReference type="eggNOG" id="ENOG5030JSX">
    <property type="taxonomic scope" value="Bacteria"/>
</dbReference>
<evidence type="ECO:0000313" key="1">
    <source>
        <dbReference type="EMBL" id="CBJ11526.1"/>
    </source>
</evidence>
<dbReference type="KEGG" id="llo:LLO_1169"/>
<dbReference type="HOGENOM" id="CLU_324353_0_0_6"/>
<keyword evidence="2" id="KW-1185">Reference proteome</keyword>
<dbReference type="AlphaFoldDB" id="D3HRJ8"/>